<sequence>MTHVRVPTASACFFLVFISLLVGPVVAQNKPSPQGEKSVSTFGLKDGDRVVFLGNSVFENDFEFGYLELALTTRFADKFVTFRNLGWTGDNVFGDARSTFTNPPTAYQHLIQNIVKTQPTVVFLAYGGVEAQEGQAGLARFKDGLNNLLNKIDSLGARTILLSPIPVMSTDSSLRAAKRNADIELYASEITKIASQRGKQFVDLYNPILQISKQSVITENGIHLNEAGYYYLAKILENGLGLKSNQTPVSIILSKQTIETSPNIKKLNETNELAALKFTINQPYLPLPAPKSGEQVSDTPQLFRISGLKKGFYTLKEDGFDLVTASAKDWEKGVAVRNGADFNQANLLKEMIEKKNDLFFFQYRPINETYIIGFRAYEQGKHVKDLDDQSILIKFLESQIALERLPKSHVYQFSVLK</sequence>
<dbReference type="Gene3D" id="3.40.50.1110">
    <property type="entry name" value="SGNH hydrolase"/>
    <property type="match status" value="1"/>
</dbReference>
<gene>
    <name evidence="3" type="ORF">SAMN04487995_0091</name>
</gene>
<organism evidence="3 4">
    <name type="scientific">Dyadobacter koreensis</name>
    <dbReference type="NCBI Taxonomy" id="408657"/>
    <lineage>
        <taxon>Bacteria</taxon>
        <taxon>Pseudomonadati</taxon>
        <taxon>Bacteroidota</taxon>
        <taxon>Cytophagia</taxon>
        <taxon>Cytophagales</taxon>
        <taxon>Spirosomataceae</taxon>
        <taxon>Dyadobacter</taxon>
    </lineage>
</organism>
<name>A0A1H6Q038_9BACT</name>
<dbReference type="RefSeq" id="WP_090330658.1">
    <property type="nucleotide sequence ID" value="NZ_FNXY01000001.1"/>
</dbReference>
<keyword evidence="1" id="KW-0732">Signal</keyword>
<reference evidence="3 4" key="1">
    <citation type="submission" date="2016-10" db="EMBL/GenBank/DDBJ databases">
        <authorList>
            <person name="de Groot N.N."/>
        </authorList>
    </citation>
    <scope>NUCLEOTIDE SEQUENCE [LARGE SCALE GENOMIC DNA]</scope>
    <source>
        <strain evidence="3 4">DSM 19938</strain>
    </source>
</reference>
<dbReference type="STRING" id="408657.SAMN04487995_0091"/>
<dbReference type="AlphaFoldDB" id="A0A1H6Q038"/>
<dbReference type="PANTHER" id="PTHR30383:SF5">
    <property type="entry name" value="SGNH HYDROLASE-TYPE ESTERASE DOMAIN-CONTAINING PROTEIN"/>
    <property type="match status" value="1"/>
</dbReference>
<feature type="chain" id="PRO_5011742953" evidence="1">
    <location>
        <begin position="28"/>
        <end position="417"/>
    </location>
</feature>
<evidence type="ECO:0000313" key="3">
    <source>
        <dbReference type="EMBL" id="SEI37241.1"/>
    </source>
</evidence>
<dbReference type="GO" id="GO:0004622">
    <property type="term" value="F:phosphatidylcholine lysophospholipase activity"/>
    <property type="evidence" value="ECO:0007669"/>
    <property type="project" value="TreeGrafter"/>
</dbReference>
<dbReference type="EMBL" id="FNXY01000001">
    <property type="protein sequence ID" value="SEI37241.1"/>
    <property type="molecule type" value="Genomic_DNA"/>
</dbReference>
<accession>A0A1H6Q038</accession>
<protein>
    <submittedName>
        <fullName evidence="3">Lysophospholipase L1</fullName>
    </submittedName>
</protein>
<evidence type="ECO:0000256" key="1">
    <source>
        <dbReference type="SAM" id="SignalP"/>
    </source>
</evidence>
<dbReference type="OrthoDB" id="9774205at2"/>
<evidence type="ECO:0000313" key="4">
    <source>
        <dbReference type="Proteomes" id="UP000199532"/>
    </source>
</evidence>
<feature type="signal peptide" evidence="1">
    <location>
        <begin position="1"/>
        <end position="27"/>
    </location>
</feature>
<dbReference type="InterPro" id="IPR051532">
    <property type="entry name" value="Ester_Hydrolysis_Enzymes"/>
</dbReference>
<dbReference type="Pfam" id="PF13472">
    <property type="entry name" value="Lipase_GDSL_2"/>
    <property type="match status" value="1"/>
</dbReference>
<feature type="domain" description="SGNH hydrolase-type esterase" evidence="2">
    <location>
        <begin position="53"/>
        <end position="229"/>
    </location>
</feature>
<dbReference type="InterPro" id="IPR013830">
    <property type="entry name" value="SGNH_hydro"/>
</dbReference>
<dbReference type="SUPFAM" id="SSF52266">
    <property type="entry name" value="SGNH hydrolase"/>
    <property type="match status" value="1"/>
</dbReference>
<evidence type="ECO:0000259" key="2">
    <source>
        <dbReference type="Pfam" id="PF13472"/>
    </source>
</evidence>
<dbReference type="Proteomes" id="UP000199532">
    <property type="component" value="Unassembled WGS sequence"/>
</dbReference>
<keyword evidence="4" id="KW-1185">Reference proteome</keyword>
<dbReference type="PANTHER" id="PTHR30383">
    <property type="entry name" value="THIOESTERASE 1/PROTEASE 1/LYSOPHOSPHOLIPASE L1"/>
    <property type="match status" value="1"/>
</dbReference>
<proteinExistence type="predicted"/>
<dbReference type="InterPro" id="IPR036514">
    <property type="entry name" value="SGNH_hydro_sf"/>
</dbReference>